<evidence type="ECO:0000256" key="6">
    <source>
        <dbReference type="ARBA" id="ARBA00023134"/>
    </source>
</evidence>
<sequence>MPAIVVIGSQWGDEGKGRVIDLLARKARVIARYSAGNNAGHTILNDKGEFQLNLVPAGIFHSNKTCL</sequence>
<dbReference type="PANTHER" id="PTHR11846">
    <property type="entry name" value="ADENYLOSUCCINATE SYNTHETASE"/>
    <property type="match status" value="1"/>
</dbReference>
<organism evidence="7">
    <name type="scientific">marine metagenome</name>
    <dbReference type="NCBI Taxonomy" id="408172"/>
    <lineage>
        <taxon>unclassified sequences</taxon>
        <taxon>metagenomes</taxon>
        <taxon>ecological metagenomes</taxon>
    </lineage>
</organism>
<evidence type="ECO:0008006" key="8">
    <source>
        <dbReference type="Google" id="ProtNLM"/>
    </source>
</evidence>
<keyword evidence="3" id="KW-0547">Nucleotide-binding</keyword>
<keyword evidence="1" id="KW-0436">Ligase</keyword>
<protein>
    <recommendedName>
        <fullName evidence="8">Adenylosuccinate synthase</fullName>
    </recommendedName>
</protein>
<evidence type="ECO:0000256" key="4">
    <source>
        <dbReference type="ARBA" id="ARBA00022755"/>
    </source>
</evidence>
<dbReference type="GO" id="GO:0004019">
    <property type="term" value="F:adenylosuccinate synthase activity"/>
    <property type="evidence" value="ECO:0007669"/>
    <property type="project" value="InterPro"/>
</dbReference>
<keyword evidence="4" id="KW-0658">Purine biosynthesis</keyword>
<dbReference type="GO" id="GO:0005525">
    <property type="term" value="F:GTP binding"/>
    <property type="evidence" value="ECO:0007669"/>
    <property type="project" value="UniProtKB-KW"/>
</dbReference>
<dbReference type="Gene3D" id="3.40.440.10">
    <property type="entry name" value="Adenylosuccinate Synthetase, subunit A, domain 1"/>
    <property type="match status" value="1"/>
</dbReference>
<accession>A0A382WHH5</accession>
<gene>
    <name evidence="7" type="ORF">METZ01_LOCUS411210</name>
</gene>
<dbReference type="GO" id="GO:0046040">
    <property type="term" value="P:IMP metabolic process"/>
    <property type="evidence" value="ECO:0007669"/>
    <property type="project" value="TreeGrafter"/>
</dbReference>
<dbReference type="InterPro" id="IPR027417">
    <property type="entry name" value="P-loop_NTPase"/>
</dbReference>
<keyword evidence="5" id="KW-0460">Magnesium</keyword>
<dbReference type="PANTHER" id="PTHR11846:SF0">
    <property type="entry name" value="ADENYLOSUCCINATE SYNTHETASE"/>
    <property type="match status" value="1"/>
</dbReference>
<feature type="non-terminal residue" evidence="7">
    <location>
        <position position="67"/>
    </location>
</feature>
<proteinExistence type="inferred from homology"/>
<evidence type="ECO:0000256" key="5">
    <source>
        <dbReference type="ARBA" id="ARBA00022842"/>
    </source>
</evidence>
<dbReference type="InterPro" id="IPR001114">
    <property type="entry name" value="Adenylosuccinate_synthetase"/>
</dbReference>
<evidence type="ECO:0000256" key="1">
    <source>
        <dbReference type="ARBA" id="ARBA00022598"/>
    </source>
</evidence>
<dbReference type="AlphaFoldDB" id="A0A382WHH5"/>
<reference evidence="7" key="1">
    <citation type="submission" date="2018-05" db="EMBL/GenBank/DDBJ databases">
        <authorList>
            <person name="Lanie J.A."/>
            <person name="Ng W.-L."/>
            <person name="Kazmierczak K.M."/>
            <person name="Andrzejewski T.M."/>
            <person name="Davidsen T.M."/>
            <person name="Wayne K.J."/>
            <person name="Tettelin H."/>
            <person name="Glass J.I."/>
            <person name="Rusch D."/>
            <person name="Podicherti R."/>
            <person name="Tsui H.-C.T."/>
            <person name="Winkler M.E."/>
        </authorList>
    </citation>
    <scope>NUCLEOTIDE SEQUENCE</scope>
</reference>
<dbReference type="SMART" id="SM00788">
    <property type="entry name" value="Adenylsucc_synt"/>
    <property type="match status" value="1"/>
</dbReference>
<dbReference type="SUPFAM" id="SSF52540">
    <property type="entry name" value="P-loop containing nucleoside triphosphate hydrolases"/>
    <property type="match status" value="1"/>
</dbReference>
<evidence type="ECO:0000256" key="2">
    <source>
        <dbReference type="ARBA" id="ARBA00022723"/>
    </source>
</evidence>
<dbReference type="GO" id="GO:0046872">
    <property type="term" value="F:metal ion binding"/>
    <property type="evidence" value="ECO:0007669"/>
    <property type="project" value="UniProtKB-KW"/>
</dbReference>
<name>A0A382WHH5_9ZZZZ</name>
<dbReference type="Pfam" id="PF00709">
    <property type="entry name" value="Adenylsucc_synt"/>
    <property type="match status" value="1"/>
</dbReference>
<keyword evidence="6" id="KW-0342">GTP-binding</keyword>
<dbReference type="GO" id="GO:0005737">
    <property type="term" value="C:cytoplasm"/>
    <property type="evidence" value="ECO:0007669"/>
    <property type="project" value="TreeGrafter"/>
</dbReference>
<evidence type="ECO:0000313" key="7">
    <source>
        <dbReference type="EMBL" id="SVD58356.1"/>
    </source>
</evidence>
<dbReference type="GO" id="GO:0044208">
    <property type="term" value="P:'de novo' AMP biosynthetic process"/>
    <property type="evidence" value="ECO:0007669"/>
    <property type="project" value="TreeGrafter"/>
</dbReference>
<dbReference type="InterPro" id="IPR042109">
    <property type="entry name" value="Adenylosuccinate_synth_dom1"/>
</dbReference>
<dbReference type="InterPro" id="IPR018220">
    <property type="entry name" value="Adenylosuccin_syn_GTP-bd"/>
</dbReference>
<dbReference type="HAMAP" id="MF_00011">
    <property type="entry name" value="Adenylosucc_synth"/>
    <property type="match status" value="1"/>
</dbReference>
<dbReference type="PROSITE" id="PS01266">
    <property type="entry name" value="ADENYLOSUCCIN_SYN_1"/>
    <property type="match status" value="1"/>
</dbReference>
<keyword evidence="2" id="KW-0479">Metal-binding</keyword>
<evidence type="ECO:0000256" key="3">
    <source>
        <dbReference type="ARBA" id="ARBA00022741"/>
    </source>
</evidence>
<dbReference type="EMBL" id="UINC01159968">
    <property type="protein sequence ID" value="SVD58356.1"/>
    <property type="molecule type" value="Genomic_DNA"/>
</dbReference>